<dbReference type="Pfam" id="PF01531">
    <property type="entry name" value="Glyco_transf_11"/>
    <property type="match status" value="1"/>
</dbReference>
<dbReference type="CDD" id="cd00761">
    <property type="entry name" value="Glyco_tranf_GTA_type"/>
    <property type="match status" value="1"/>
</dbReference>
<protein>
    <submittedName>
        <fullName evidence="4">Glycosyltransferase</fullName>
        <ecNumber evidence="4">2.4.-.-</ecNumber>
    </submittedName>
</protein>
<feature type="domain" description="Glycosyltransferase 2-like" evidence="3">
    <location>
        <begin position="524"/>
        <end position="678"/>
    </location>
</feature>
<dbReference type="PANTHER" id="PTHR22916:SF3">
    <property type="entry name" value="UDP-GLCNAC:BETAGAL BETA-1,3-N-ACETYLGLUCOSAMINYLTRANSFERASE-LIKE PROTEIN 1"/>
    <property type="match status" value="1"/>
</dbReference>
<dbReference type="SUPFAM" id="SSF53448">
    <property type="entry name" value="Nucleotide-diphospho-sugar transferases"/>
    <property type="match status" value="2"/>
</dbReference>
<dbReference type="EMBL" id="CP123443">
    <property type="protein sequence ID" value="WGK70329.1"/>
    <property type="molecule type" value="Genomic_DNA"/>
</dbReference>
<dbReference type="InterPro" id="IPR002516">
    <property type="entry name" value="Glyco_trans_11"/>
</dbReference>
<dbReference type="Pfam" id="PF00535">
    <property type="entry name" value="Glycos_transf_2"/>
    <property type="match status" value="2"/>
</dbReference>
<keyword evidence="5" id="KW-1185">Reference proteome</keyword>
<reference evidence="4 5" key="1">
    <citation type="submission" date="2023-04" db="EMBL/GenBank/DDBJ databases">
        <title>Spirochaete genome identified in red abalone sample constitutes a novel genus.</title>
        <authorList>
            <person name="Sharma S.P."/>
            <person name="Purcell C.M."/>
            <person name="Hyde J.R."/>
            <person name="Severin A.J."/>
        </authorList>
    </citation>
    <scope>NUCLEOTIDE SEQUENCE [LARGE SCALE GENOMIC DNA]</scope>
    <source>
        <strain evidence="4 5">SP-2023</strain>
    </source>
</reference>
<dbReference type="Proteomes" id="UP001228690">
    <property type="component" value="Chromosome"/>
</dbReference>
<feature type="domain" description="Glycosyltransferase 2-like" evidence="3">
    <location>
        <begin position="17"/>
        <end position="156"/>
    </location>
</feature>
<keyword evidence="1 4" id="KW-0328">Glycosyltransferase</keyword>
<sequence>MIESVGGRTSQNRPLISIVTVVLNCDEFLEGTILSVLSQDFNDFQYIIIDGGSTDTTLDIIKKYEDRIDYWVSEKDDGVYHAMNKGISLCSGEIIGLINADDWYEKGVFKTISEHYRKDKNKVYYGNLNIIQRETDTCLYNSRGLSVFKMRDLISELNHPTVFVPSAIYKKYGTFNTKYSIIADQDLLFRLFTNKVPFQYVDSTLANHRTGGLSGSAGVEAEKEMFRKEHRINDITQKCGQLPDQITVKLAGGLGNQIWQYMAAVALAARHKGITGESPSVVVDNSYYKDGHGGRPFLLNKIVPGVQVRSNVPEGYPDGYIVYREPEEFAFSENFLTLPPAIILEGYFQHYRYFELAKSDLNLQLKPMPEKYRALQKSFELVALHVRRGDYTTISHHGLTPTTYYYDALSRIRQSIARPYVLIFTDDIPWTQANLTDIDLPYDFPSGSVIDDFSLMTQCRHFITANSSYSILAALFGSTKESLVFMPRMHHLSLNVLGSRFLPQHWQTPAYPFCIKPSGSPLVSVIIPVYNTREYLNRCLESACLQTEPNIEIIIVDDASPDNSRELIEEYAARDSRITSIRHKENKHLGGARNTGIEAAKGEWLLFLDSDDYIRLDMVEIFLQKTQKYPGVELFTCQIMSVRDGNFELRLDSSSNCDVIIEKSLENLPFPCACAKLWKRDLWMRTAIRFPEHMTMEDLATTPRLFQKLHSFVALPDRLFFYQQRSASITGAYSDNHAKDSGKAFDLLLDWGEEELSDQEFILFRKRLMKYYKHALMNEACRDLHDPFGRDYHKAKERMLKFLQYNQEITVDFLLQCALHPPVFDILTSDNRWFRFGRYSHKRKLWVIAKVLSQKIGVYSILRPVSRLVAKRIVRYLKR</sequence>
<dbReference type="InterPro" id="IPR029044">
    <property type="entry name" value="Nucleotide-diphossugar_trans"/>
</dbReference>
<evidence type="ECO:0000259" key="3">
    <source>
        <dbReference type="Pfam" id="PF00535"/>
    </source>
</evidence>
<dbReference type="GO" id="GO:0016757">
    <property type="term" value="F:glycosyltransferase activity"/>
    <property type="evidence" value="ECO:0007669"/>
    <property type="project" value="UniProtKB-KW"/>
</dbReference>
<dbReference type="CDD" id="cd06433">
    <property type="entry name" value="GT_2_WfgS_like"/>
    <property type="match status" value="1"/>
</dbReference>
<gene>
    <name evidence="4" type="ORF">P0082_05570</name>
</gene>
<keyword evidence="2 4" id="KW-0808">Transferase</keyword>
<dbReference type="InterPro" id="IPR001173">
    <property type="entry name" value="Glyco_trans_2-like"/>
</dbReference>
<dbReference type="PANTHER" id="PTHR22916">
    <property type="entry name" value="GLYCOSYLTRANSFERASE"/>
    <property type="match status" value="1"/>
</dbReference>
<evidence type="ECO:0000313" key="5">
    <source>
        <dbReference type="Proteomes" id="UP001228690"/>
    </source>
</evidence>
<organism evidence="4 5">
    <name type="scientific">Candidatus Haliotispira prima</name>
    <dbReference type="NCBI Taxonomy" id="3034016"/>
    <lineage>
        <taxon>Bacteria</taxon>
        <taxon>Pseudomonadati</taxon>
        <taxon>Spirochaetota</taxon>
        <taxon>Spirochaetia</taxon>
        <taxon>Spirochaetales</taxon>
        <taxon>Spirochaetaceae</taxon>
        <taxon>Candidatus Haliotispira</taxon>
    </lineage>
</organism>
<dbReference type="CDD" id="cd11301">
    <property type="entry name" value="Fut1_Fut2_like"/>
    <property type="match status" value="1"/>
</dbReference>
<accession>A0ABY8MNI6</accession>
<evidence type="ECO:0000313" key="4">
    <source>
        <dbReference type="EMBL" id="WGK70329.1"/>
    </source>
</evidence>
<dbReference type="EC" id="2.4.-.-" evidence="4"/>
<evidence type="ECO:0000256" key="1">
    <source>
        <dbReference type="ARBA" id="ARBA00022676"/>
    </source>
</evidence>
<dbReference type="RefSeq" id="WP_326928540.1">
    <property type="nucleotide sequence ID" value="NZ_CP123443.1"/>
</dbReference>
<proteinExistence type="predicted"/>
<dbReference type="Gene3D" id="3.90.550.10">
    <property type="entry name" value="Spore Coat Polysaccharide Biosynthesis Protein SpsA, Chain A"/>
    <property type="match status" value="2"/>
</dbReference>
<evidence type="ECO:0000256" key="2">
    <source>
        <dbReference type="ARBA" id="ARBA00022679"/>
    </source>
</evidence>
<name>A0ABY8MNI6_9SPIO</name>